<evidence type="ECO:0000256" key="2">
    <source>
        <dbReference type="ARBA" id="ARBA00022603"/>
    </source>
</evidence>
<dbReference type="GO" id="GO:0008168">
    <property type="term" value="F:methyltransferase activity"/>
    <property type="evidence" value="ECO:0007669"/>
    <property type="project" value="UniProtKB-KW"/>
</dbReference>
<dbReference type="InterPro" id="IPR029063">
    <property type="entry name" value="SAM-dependent_MTases_sf"/>
</dbReference>
<evidence type="ECO:0000313" key="7">
    <source>
        <dbReference type="EMBL" id="MBO3741622.1"/>
    </source>
</evidence>
<comment type="catalytic activity">
    <reaction evidence="5">
        <text>a 2'-deoxyadenosine in DNA + S-adenosyl-L-methionine = an N(6)-methyl-2'-deoxyadenosine in DNA + S-adenosyl-L-homocysteine + H(+)</text>
        <dbReference type="Rhea" id="RHEA:15197"/>
        <dbReference type="Rhea" id="RHEA-COMP:12418"/>
        <dbReference type="Rhea" id="RHEA-COMP:12419"/>
        <dbReference type="ChEBI" id="CHEBI:15378"/>
        <dbReference type="ChEBI" id="CHEBI:57856"/>
        <dbReference type="ChEBI" id="CHEBI:59789"/>
        <dbReference type="ChEBI" id="CHEBI:90615"/>
        <dbReference type="ChEBI" id="CHEBI:90616"/>
        <dbReference type="EC" id="2.1.1.72"/>
    </reaction>
</comment>
<evidence type="ECO:0000313" key="8">
    <source>
        <dbReference type="Proteomes" id="UP000679690"/>
    </source>
</evidence>
<name>A0ABS3USU0_9ACTN</name>
<accession>A0ABS3USU0</accession>
<dbReference type="PANTHER" id="PTHR33841:SF1">
    <property type="entry name" value="DNA METHYLTRANSFERASE A"/>
    <property type="match status" value="1"/>
</dbReference>
<dbReference type="EC" id="2.1.1.72" evidence="1"/>
<protein>
    <recommendedName>
        <fullName evidence="1">site-specific DNA-methyltransferase (adenine-specific)</fullName>
        <ecNumber evidence="1">2.1.1.72</ecNumber>
    </recommendedName>
</protein>
<dbReference type="InterPro" id="IPR011639">
    <property type="entry name" value="MethylTrfase_TaqI-like_dom"/>
</dbReference>
<reference evidence="7 8" key="1">
    <citation type="submission" date="2021-03" db="EMBL/GenBank/DDBJ databases">
        <title>Actinoplanes flavus sp. nov., a novel actinomycete isolated from Coconut Palm rhizosphere soil.</title>
        <authorList>
            <person name="Luo X."/>
        </authorList>
    </citation>
    <scope>NUCLEOTIDE SEQUENCE [LARGE SCALE GENOMIC DNA]</scope>
    <source>
        <strain evidence="7 8">NEAU-H7</strain>
    </source>
</reference>
<dbReference type="Proteomes" id="UP000679690">
    <property type="component" value="Unassembled WGS sequence"/>
</dbReference>
<dbReference type="EMBL" id="JAGFNS010000022">
    <property type="protein sequence ID" value="MBO3741622.1"/>
    <property type="molecule type" value="Genomic_DNA"/>
</dbReference>
<evidence type="ECO:0000256" key="3">
    <source>
        <dbReference type="ARBA" id="ARBA00022679"/>
    </source>
</evidence>
<dbReference type="GO" id="GO:0032259">
    <property type="term" value="P:methylation"/>
    <property type="evidence" value="ECO:0007669"/>
    <property type="project" value="UniProtKB-KW"/>
</dbReference>
<dbReference type="Pfam" id="PF07669">
    <property type="entry name" value="Eco57I"/>
    <property type="match status" value="1"/>
</dbReference>
<keyword evidence="4" id="KW-0949">S-adenosyl-L-methionine</keyword>
<dbReference type="SUPFAM" id="SSF53335">
    <property type="entry name" value="S-adenosyl-L-methionine-dependent methyltransferases"/>
    <property type="match status" value="1"/>
</dbReference>
<evidence type="ECO:0000256" key="1">
    <source>
        <dbReference type="ARBA" id="ARBA00011900"/>
    </source>
</evidence>
<proteinExistence type="predicted"/>
<sequence length="1693" mass="190275">MTFDAIANRGEYLSAYYLAEVLPRDLKKKDEGLLARWAKEESDGRLTPRVGIRALRRDYLDTKTDLADLGDAEKRRTILHDLHTTILTRLGYLEPGTTHREPVPITVERANHEYEVLVAHAEPGIVAIECGWATDPDEVVDPDEDAGRLRHPFDLDRRERIEAGFALAGWLFGAEHNPPRYVLILCGGVLVLTDRLTWGERRYLAVALDSAYARNDTRNAGELDVIAALFSADALRPPPEGGAEPLAGLVAGSRQNAVGVSSELREGIRLSVEHIANEVLARIAQAGVRPEQLMEPAELGRSLAREALRYLYRILFLLYAEARPDLGVLPVDYPEYMEGYSLARLGDLVTRPLVGEAAANGFHLYESLDLLFHKVNNGYRERGTDEVTDATSEGESIRFEPLRSNLFLDGAIKHIGPEAFTHPDDDPDEPDARTIDTRLRNATLHTVLRLLMLTRGNKKERGGFISYAQLGISHLGAVYEGLMSYTGFIADEDLYEVAKGGDASDGSWMIRASTVHAFPDEVFVTRVDEDGRRDRVYYPVGNFVYRLAGRDRQTSASYYTPPSLTEVTVKLALKQLIEENPPQRPEDVLTWTICEPALGSGAFLNEAINQVAAEYLRRVQEREEQSLDPEQYATELQKVKAYIALHNCYGVDLNEMAVELAEVSIWLNVMHAGLRAPWFGLHLRHGNSLIGAGRRTYPKKDLAKRAWLSAAPQERPLRDGKLPSGEIHHFLLPADGWGTVAKEKEARTWATEDAARLRDWRRGILHPDTKRAASYARRLEGLAGRVEMFWDLVRQRIKLSEDKIRRHIEVWGATGLPDADDSALREEILAALEAVGAPYWRLKTLMDAWCALWFWPLEHANLLDGTAPEYGQSATSVSRIEEKLVPEEDPLVDVWADGALFGLAELGLPEQLTLPSASKPKKLKLSEERITLRLARKVPLARLDDWLDFCEALLGTQDVPEDSFVATFHNLETLEEYEDELLRWTGMETPTRVAERFPWARVVEEIAAQQGFFHWELQFAQVFANGGFDLQVGNPPWVRPRWDEGGVMAERDPWFKLEDSPPAEIWRERKATHLEDLQQQREFLNELAVSSGVIAFLGATSTYPLLAGTQPDLYEAFMCRTWNSLGRGGVISLIHQDGHLVGTNDGKLRAATYSHLRLHAHFLNRRLIFPDINWNRPFSVNIYGAPKVIGFDHICWLFDPTTLIGSIDHDGSGDAPVIKYNGYWDLRPHRSRLVHVDADVLTLWRRITADTNVPLAETKLLYTVTTVEQTAVAALAAWEHRLGMMEPAIASGYNESGGKAAGLIRAQFAEPGDWRDVVLRGPQFAVATPMAKQPPHTLHTDKPIDLVSLPADAIATTDYIRACDRDRYLAVQERWTDHDRLRELRESAAAVEAAEADLLGASGSYPSTDQVEAYLSQIASRPYTDFYRVAWREMIPDSTERSLFVALVPPGPAHIHAVRTMALPTAKATALVAGFWSALPMDYALRIAGRPHLDVSDAKTMPAPQTDHPLASALLLRTLRLNCLTTAYTGLWRELFDPEWQTSEGWAASWESMPPLHDVGPEWDSVTPLRTERERRSALVEIDALVAAWLGISADQLVAIYLSRFPQLVDYESEMWFDVNGRRLARNYNQYGYGQTKEHFVQLMAHLEEPDRVLPPEGYSAPFFKADRPKEMRQAHAVFTARLEAAKKVGWRP</sequence>
<dbReference type="PANTHER" id="PTHR33841">
    <property type="entry name" value="DNA METHYLTRANSFERASE YEEA-RELATED"/>
    <property type="match status" value="1"/>
</dbReference>
<evidence type="ECO:0000256" key="5">
    <source>
        <dbReference type="ARBA" id="ARBA00047942"/>
    </source>
</evidence>
<evidence type="ECO:0000259" key="6">
    <source>
        <dbReference type="Pfam" id="PF07669"/>
    </source>
</evidence>
<comment type="caution">
    <text evidence="7">The sequence shown here is derived from an EMBL/GenBank/DDBJ whole genome shotgun (WGS) entry which is preliminary data.</text>
</comment>
<keyword evidence="2 7" id="KW-0489">Methyltransferase</keyword>
<feature type="domain" description="Type II methyltransferase M.TaqI-like" evidence="6">
    <location>
        <begin position="1003"/>
        <end position="1041"/>
    </location>
</feature>
<gene>
    <name evidence="7" type="ORF">J5X75_29355</name>
</gene>
<keyword evidence="3" id="KW-0808">Transferase</keyword>
<evidence type="ECO:0000256" key="4">
    <source>
        <dbReference type="ARBA" id="ARBA00022691"/>
    </source>
</evidence>
<dbReference type="Gene3D" id="3.40.50.150">
    <property type="entry name" value="Vaccinia Virus protein VP39"/>
    <property type="match status" value="2"/>
</dbReference>
<dbReference type="RefSeq" id="WP_208470765.1">
    <property type="nucleotide sequence ID" value="NZ_JAGFNS010000022.1"/>
</dbReference>
<keyword evidence="8" id="KW-1185">Reference proteome</keyword>
<dbReference type="InterPro" id="IPR050953">
    <property type="entry name" value="N4_N6_ade-DNA_methylase"/>
</dbReference>
<organism evidence="7 8">
    <name type="scientific">Actinoplanes flavus</name>
    <dbReference type="NCBI Taxonomy" id="2820290"/>
    <lineage>
        <taxon>Bacteria</taxon>
        <taxon>Bacillati</taxon>
        <taxon>Actinomycetota</taxon>
        <taxon>Actinomycetes</taxon>
        <taxon>Micromonosporales</taxon>
        <taxon>Micromonosporaceae</taxon>
        <taxon>Actinoplanes</taxon>
    </lineage>
</organism>